<dbReference type="EMBL" id="VTPC01057608">
    <property type="protein sequence ID" value="KAF2890139.1"/>
    <property type="molecule type" value="Genomic_DNA"/>
</dbReference>
<feature type="chain" id="PRO_5035476912" evidence="1">
    <location>
        <begin position="22"/>
        <end position="328"/>
    </location>
</feature>
<dbReference type="Proteomes" id="UP000801492">
    <property type="component" value="Unassembled WGS sequence"/>
</dbReference>
<sequence>MEHKAGPILSLTSFWLAAIGGRRLLQGGCTPEDKRGKQKSGNALKALEIISVMEHISLFPTKKTHYGTREHNYLDAELNVDVCNDCETLSLKLKNKSLNDTVKRVAAAELLVHKRRSKKFYNVLKALKELCRTQDNIDDISFDFMQNLQLFRCPVQNLFYLSHLTINVFRMHNMRTNNAVFFMYHEGQAKKSPNEISEGRNLLSYPWAFIFAFRLWADKAQVKENRQNLYINGIHGADMESSGRSVPRNPKEHFNISKYHYFLFSRDSGKGVVVGKDFIEGAITNTFSLLLTGVLTTKMQVDLAIPNEKVPISMKKWITSKSLTHLYM</sequence>
<dbReference type="OrthoDB" id="7475343at2759"/>
<evidence type="ECO:0000256" key="1">
    <source>
        <dbReference type="SAM" id="SignalP"/>
    </source>
</evidence>
<evidence type="ECO:0000313" key="3">
    <source>
        <dbReference type="Proteomes" id="UP000801492"/>
    </source>
</evidence>
<dbReference type="AlphaFoldDB" id="A0A8K0CMG7"/>
<evidence type="ECO:0000313" key="2">
    <source>
        <dbReference type="EMBL" id="KAF2890139.1"/>
    </source>
</evidence>
<reference evidence="2" key="1">
    <citation type="submission" date="2019-08" db="EMBL/GenBank/DDBJ databases">
        <title>The genome of the North American firefly Photinus pyralis.</title>
        <authorList>
            <consortium name="Photinus pyralis genome working group"/>
            <person name="Fallon T.R."/>
            <person name="Sander Lower S.E."/>
            <person name="Weng J.-K."/>
        </authorList>
    </citation>
    <scope>NUCLEOTIDE SEQUENCE</scope>
    <source>
        <strain evidence="2">TRF0915ILg1</strain>
        <tissue evidence="2">Whole body</tissue>
    </source>
</reference>
<organism evidence="2 3">
    <name type="scientific">Ignelater luminosus</name>
    <name type="common">Cucubano</name>
    <name type="synonym">Pyrophorus luminosus</name>
    <dbReference type="NCBI Taxonomy" id="2038154"/>
    <lineage>
        <taxon>Eukaryota</taxon>
        <taxon>Metazoa</taxon>
        <taxon>Ecdysozoa</taxon>
        <taxon>Arthropoda</taxon>
        <taxon>Hexapoda</taxon>
        <taxon>Insecta</taxon>
        <taxon>Pterygota</taxon>
        <taxon>Neoptera</taxon>
        <taxon>Endopterygota</taxon>
        <taxon>Coleoptera</taxon>
        <taxon>Polyphaga</taxon>
        <taxon>Elateriformia</taxon>
        <taxon>Elateroidea</taxon>
        <taxon>Elateridae</taxon>
        <taxon>Agrypninae</taxon>
        <taxon>Pyrophorini</taxon>
        <taxon>Ignelater</taxon>
    </lineage>
</organism>
<keyword evidence="1" id="KW-0732">Signal</keyword>
<protein>
    <submittedName>
        <fullName evidence="2">Uncharacterized protein</fullName>
    </submittedName>
</protein>
<name>A0A8K0CMG7_IGNLU</name>
<proteinExistence type="predicted"/>
<accession>A0A8K0CMG7</accession>
<gene>
    <name evidence="2" type="ORF">ILUMI_16034</name>
</gene>
<keyword evidence="3" id="KW-1185">Reference proteome</keyword>
<comment type="caution">
    <text evidence="2">The sequence shown here is derived from an EMBL/GenBank/DDBJ whole genome shotgun (WGS) entry which is preliminary data.</text>
</comment>
<feature type="signal peptide" evidence="1">
    <location>
        <begin position="1"/>
        <end position="21"/>
    </location>
</feature>
<feature type="non-terminal residue" evidence="2">
    <location>
        <position position="1"/>
    </location>
</feature>